<reference evidence="1 2" key="1">
    <citation type="journal article" date="2012" name="Gene">
        <title>Sequence of Leptospira santarosai serovar Shermani genome and prediction of virulence-associated genes.</title>
        <authorList>
            <person name="Chou L.F."/>
            <person name="Chen Y.T."/>
            <person name="Lu C.W."/>
            <person name="Ko Y.C."/>
            <person name="Tang C.Y."/>
            <person name="Pan M.J."/>
            <person name="Tian Y.C."/>
            <person name="Chiu C.H."/>
            <person name="Hung C.C."/>
            <person name="Yang C.W."/>
        </authorList>
    </citation>
    <scope>NUCLEOTIDE SEQUENCE [LARGE SCALE GENOMIC DNA]</scope>
    <source>
        <strain evidence="1">LT 821</strain>
    </source>
</reference>
<dbReference type="KEGG" id="lst:LSS_20057"/>
<organism evidence="1 2">
    <name type="scientific">Leptospira santarosai serovar Shermani str. LT 821</name>
    <dbReference type="NCBI Taxonomy" id="758847"/>
    <lineage>
        <taxon>Bacteria</taxon>
        <taxon>Pseudomonadati</taxon>
        <taxon>Spirochaetota</taxon>
        <taxon>Spirochaetia</taxon>
        <taxon>Leptospirales</taxon>
        <taxon>Leptospiraceae</taxon>
        <taxon>Leptospira</taxon>
    </lineage>
</organism>
<reference evidence="1 2" key="2">
    <citation type="journal article" date="2014" name="Emerg. Microbes Infect.">
        <title>Potential impact on kidney infection: a whole-genome analysis of Leptospira santarosai serovar Shermani.</title>
        <authorList>
            <person name="Chou L.F."/>
            <person name="Chen T.W."/>
            <person name="Ko Y.C."/>
            <person name="Pan M.J."/>
            <person name="Tian Y.C."/>
            <person name="Chiu C.H."/>
            <person name="Tang P."/>
            <person name="Hung C.C."/>
            <person name="Yang C.W."/>
        </authorList>
    </citation>
    <scope>NUCLEOTIDE SEQUENCE</scope>
    <source>
        <strain evidence="1 2">LT 821</strain>
    </source>
</reference>
<sequence>MNAMYCKDDSVYFFMTNEERCIQFKQYLSISSKTWYTMLYSLDKKDSSARCISTADPAVEKFFGPSHYVFKEGCKVAIYEPNAGLLSIDCSKNKTFSSMPTLFYADSEALCSNIKETYDKK</sequence>
<accession>K8Y594</accession>
<dbReference type="Proteomes" id="UP000035800">
    <property type="component" value="Chromosome I"/>
</dbReference>
<evidence type="ECO:0000313" key="2">
    <source>
        <dbReference type="Proteomes" id="UP000035800"/>
    </source>
</evidence>
<gene>
    <name evidence="1" type="ORF">LSS_20057</name>
</gene>
<dbReference type="EMBL" id="CP006694">
    <property type="protein sequence ID" value="EKT84960.2"/>
    <property type="molecule type" value="Genomic_DNA"/>
</dbReference>
<protein>
    <submittedName>
        <fullName evidence="1">Uncharacterized protein</fullName>
    </submittedName>
</protein>
<name>K8Y594_9LEPT</name>
<evidence type="ECO:0000313" key="1">
    <source>
        <dbReference type="EMBL" id="EKT84960.2"/>
    </source>
</evidence>
<dbReference type="STRING" id="758847.LSS_20057"/>
<dbReference type="AlphaFoldDB" id="K8Y594"/>
<proteinExistence type="predicted"/>